<name>A0A444JF70_9BACT</name>
<feature type="domain" description="PIN" evidence="1">
    <location>
        <begin position="3"/>
        <end position="126"/>
    </location>
</feature>
<dbReference type="Proteomes" id="UP000288892">
    <property type="component" value="Unassembled WGS sequence"/>
</dbReference>
<dbReference type="SUPFAM" id="SSF88723">
    <property type="entry name" value="PIN domain-like"/>
    <property type="match status" value="1"/>
</dbReference>
<dbReference type="EMBL" id="MTKS01000088">
    <property type="protein sequence ID" value="RWX51739.1"/>
    <property type="molecule type" value="Genomic_DNA"/>
</dbReference>
<gene>
    <name evidence="2" type="ORF">VU01_10882</name>
</gene>
<dbReference type="PANTHER" id="PTHR42188:SF1">
    <property type="entry name" value="23S RRNA-SPECIFIC ENDONUCLEASE VAPC20"/>
    <property type="match status" value="1"/>
</dbReference>
<dbReference type="GO" id="GO:0016075">
    <property type="term" value="P:rRNA catabolic process"/>
    <property type="evidence" value="ECO:0007669"/>
    <property type="project" value="TreeGrafter"/>
</dbReference>
<protein>
    <recommendedName>
        <fullName evidence="1">PIN domain-containing protein</fullName>
    </recommendedName>
</protein>
<dbReference type="InterPro" id="IPR039018">
    <property type="entry name" value="VapC20-like"/>
</dbReference>
<dbReference type="Gene3D" id="3.40.50.1010">
    <property type="entry name" value="5'-nuclease"/>
    <property type="match status" value="1"/>
</dbReference>
<sequence>MVIADTGLWVALAYPKDKHHELAKQRLAELSKQNERMITTCAVMTETCHLLLARAGISAQQKFIEKYRQGVFSVFELNTEHSERVAELMRKYADLPMDLADASLVVLAEYLGHGRILSTDQRDFHTYRWKNHQPFENLLLTVNPGAAQHE</sequence>
<proteinExistence type="predicted"/>
<evidence type="ECO:0000313" key="3">
    <source>
        <dbReference type="Proteomes" id="UP000288892"/>
    </source>
</evidence>
<organism evidence="2 3">
    <name type="scientific">Candidatus Electrothrix marina</name>
    <dbReference type="NCBI Taxonomy" id="1859130"/>
    <lineage>
        <taxon>Bacteria</taxon>
        <taxon>Pseudomonadati</taxon>
        <taxon>Thermodesulfobacteriota</taxon>
        <taxon>Desulfobulbia</taxon>
        <taxon>Desulfobulbales</taxon>
        <taxon>Desulfobulbaceae</taxon>
        <taxon>Candidatus Electrothrix</taxon>
    </lineage>
</organism>
<keyword evidence="3" id="KW-1185">Reference proteome</keyword>
<dbReference type="Pfam" id="PF01850">
    <property type="entry name" value="PIN"/>
    <property type="match status" value="1"/>
</dbReference>
<evidence type="ECO:0000313" key="2">
    <source>
        <dbReference type="EMBL" id="RWX51739.1"/>
    </source>
</evidence>
<dbReference type="InterPro" id="IPR002716">
    <property type="entry name" value="PIN_dom"/>
</dbReference>
<evidence type="ECO:0000259" key="1">
    <source>
        <dbReference type="Pfam" id="PF01850"/>
    </source>
</evidence>
<reference evidence="2 3" key="1">
    <citation type="submission" date="2017-01" db="EMBL/GenBank/DDBJ databases">
        <title>The cable genome- insights into the physiology and evolution of filamentous bacteria capable of sulfide oxidation via long distance electron transfer.</title>
        <authorList>
            <person name="Schreiber L."/>
            <person name="Bjerg J.T."/>
            <person name="Boggild A."/>
            <person name="Van De Vossenberg J."/>
            <person name="Meysman F."/>
            <person name="Nielsen L.P."/>
            <person name="Schramm A."/>
            <person name="Kjeldsen K.U."/>
        </authorList>
    </citation>
    <scope>NUCLEOTIDE SEQUENCE [LARGE SCALE GENOMIC DNA]</scope>
    <source>
        <strain evidence="2">A5</strain>
    </source>
</reference>
<dbReference type="GO" id="GO:0004521">
    <property type="term" value="F:RNA endonuclease activity"/>
    <property type="evidence" value="ECO:0007669"/>
    <property type="project" value="InterPro"/>
</dbReference>
<accession>A0A444JF70</accession>
<dbReference type="PANTHER" id="PTHR42188">
    <property type="entry name" value="23S RRNA-SPECIFIC ENDONUCLEASE VAPC20"/>
    <property type="match status" value="1"/>
</dbReference>
<comment type="caution">
    <text evidence="2">The sequence shown here is derived from an EMBL/GenBank/DDBJ whole genome shotgun (WGS) entry which is preliminary data.</text>
</comment>
<dbReference type="AlphaFoldDB" id="A0A444JF70"/>
<dbReference type="InterPro" id="IPR029060">
    <property type="entry name" value="PIN-like_dom_sf"/>
</dbReference>